<gene>
    <name evidence="1" type="ORF">HNO53_07840</name>
</gene>
<evidence type="ECO:0000313" key="2">
    <source>
        <dbReference type="Proteomes" id="UP000671845"/>
    </source>
</evidence>
<sequence>MRRDSNRHQEPSRSQRKAELVAIIEQQRIDILVAAERWQRTSVSLDAGWQRLKRYRALAYLAGGALLVSGARHPDSLMRMMKRAAAGGLLLSRARQLLRQVR</sequence>
<organism evidence="1 2">
    <name type="scientific">Halomonas sulfidivorans</name>
    <dbReference type="NCBI Taxonomy" id="2733488"/>
    <lineage>
        <taxon>Bacteria</taxon>
        <taxon>Pseudomonadati</taxon>
        <taxon>Pseudomonadota</taxon>
        <taxon>Gammaproteobacteria</taxon>
        <taxon>Oceanospirillales</taxon>
        <taxon>Halomonadaceae</taxon>
        <taxon>Halomonas</taxon>
    </lineage>
</organism>
<accession>A0ABX7WIA4</accession>
<dbReference type="Pfam" id="PF13997">
    <property type="entry name" value="YqjK"/>
    <property type="match status" value="1"/>
</dbReference>
<dbReference type="InterPro" id="IPR025612">
    <property type="entry name" value="YqjK"/>
</dbReference>
<dbReference type="EMBL" id="CP053383">
    <property type="protein sequence ID" value="QTP58619.1"/>
    <property type="molecule type" value="Genomic_DNA"/>
</dbReference>
<dbReference type="RefSeq" id="WP_209477579.1">
    <property type="nucleotide sequence ID" value="NZ_CP053383.1"/>
</dbReference>
<reference evidence="1 2" key="1">
    <citation type="journal article" date="2021" name="Front. Microbiol.">
        <title>Aerobic Denitrification and Heterotrophic Sulfur Oxidation in the Genus Halomonas Revealed by Six Novel Species Characterizations and Genome-Based Analysis.</title>
        <authorList>
            <person name="Wang L."/>
            <person name="Shao Z."/>
        </authorList>
    </citation>
    <scope>NUCLEOTIDE SEQUENCE [LARGE SCALE GENOMIC DNA]</scope>
    <source>
        <strain evidence="1 2">MCCC 1A13718</strain>
    </source>
</reference>
<evidence type="ECO:0000313" key="1">
    <source>
        <dbReference type="EMBL" id="QTP58619.1"/>
    </source>
</evidence>
<evidence type="ECO:0008006" key="3">
    <source>
        <dbReference type="Google" id="ProtNLM"/>
    </source>
</evidence>
<name>A0ABX7WIA4_9GAMM</name>
<dbReference type="Proteomes" id="UP000671845">
    <property type="component" value="Chromosome"/>
</dbReference>
<protein>
    <recommendedName>
        <fullName evidence="3">YqjK-like protein</fullName>
    </recommendedName>
</protein>
<keyword evidence="2" id="KW-1185">Reference proteome</keyword>
<proteinExistence type="predicted"/>